<organism evidence="6 7">
    <name type="scientific">Pseudomonas syringae pv. pisi str. 1704B</name>
    <dbReference type="NCBI Taxonomy" id="629263"/>
    <lineage>
        <taxon>Bacteria</taxon>
        <taxon>Pseudomonadati</taxon>
        <taxon>Pseudomonadota</taxon>
        <taxon>Gammaproteobacteria</taxon>
        <taxon>Pseudomonadales</taxon>
        <taxon>Pseudomonadaceae</taxon>
        <taxon>Pseudomonas</taxon>
        <taxon>Pseudomonas syringae</taxon>
    </lineage>
</organism>
<dbReference type="PANTHER" id="PTHR13779:SF7">
    <property type="entry name" value="ATPASE WRNIP1"/>
    <property type="match status" value="1"/>
</dbReference>
<dbReference type="GO" id="GO:0006261">
    <property type="term" value="P:DNA-templated DNA replication"/>
    <property type="evidence" value="ECO:0007669"/>
    <property type="project" value="TreeGrafter"/>
</dbReference>
<dbReference type="GO" id="GO:0017116">
    <property type="term" value="F:single-stranded DNA helicase activity"/>
    <property type="evidence" value="ECO:0007669"/>
    <property type="project" value="TreeGrafter"/>
</dbReference>
<evidence type="ECO:0000259" key="3">
    <source>
        <dbReference type="Pfam" id="PF00004"/>
    </source>
</evidence>
<evidence type="ECO:0000259" key="5">
    <source>
        <dbReference type="Pfam" id="PF16193"/>
    </source>
</evidence>
<evidence type="ECO:0000256" key="1">
    <source>
        <dbReference type="ARBA" id="ARBA00022741"/>
    </source>
</evidence>
<dbReference type="SUPFAM" id="SSF52540">
    <property type="entry name" value="P-loop containing nucleoside triphosphate hydrolases"/>
    <property type="match status" value="1"/>
</dbReference>
<dbReference type="Pfam" id="PF16193">
    <property type="entry name" value="AAA_assoc_2"/>
    <property type="match status" value="1"/>
</dbReference>
<dbReference type="GO" id="GO:0003677">
    <property type="term" value="F:DNA binding"/>
    <property type="evidence" value="ECO:0007669"/>
    <property type="project" value="InterPro"/>
</dbReference>
<comment type="caution">
    <text evidence="6">The sequence shown here is derived from an EMBL/GenBank/DDBJ whole genome shotgun (WGS) entry which is preliminary data.</text>
</comment>
<feature type="domain" description="ATPase AAA-type core" evidence="3">
    <location>
        <begin position="12"/>
        <end position="89"/>
    </location>
</feature>
<dbReference type="GO" id="GO:0008047">
    <property type="term" value="F:enzyme activator activity"/>
    <property type="evidence" value="ECO:0007669"/>
    <property type="project" value="TreeGrafter"/>
</dbReference>
<dbReference type="GO" id="GO:0005524">
    <property type="term" value="F:ATP binding"/>
    <property type="evidence" value="ECO:0007669"/>
    <property type="project" value="UniProtKB-KW"/>
</dbReference>
<name>F3G8L4_PSESJ</name>
<feature type="domain" description="MgsA AAA+ ATPase C-terminal" evidence="4">
    <location>
        <begin position="192"/>
        <end position="358"/>
    </location>
</feature>
<dbReference type="Pfam" id="PF00004">
    <property type="entry name" value="AAA"/>
    <property type="match status" value="1"/>
</dbReference>
<dbReference type="FunFam" id="1.20.272.10:FF:000001">
    <property type="entry name" value="Putative AAA family ATPase"/>
    <property type="match status" value="1"/>
</dbReference>
<dbReference type="Gene3D" id="1.10.8.60">
    <property type="match status" value="1"/>
</dbReference>
<reference evidence="6 7" key="1">
    <citation type="journal article" date="2011" name="PLoS Pathog.">
        <title>Dynamic evolution of pathogenicity revealed by sequencing and comparative genomics of 19 Pseudomonas syringae isolates.</title>
        <authorList>
            <person name="Baltrus D.A."/>
            <person name="Nishimura M.T."/>
            <person name="Romanchuk A."/>
            <person name="Chang J.H."/>
            <person name="Mukhtar M.S."/>
            <person name="Cherkis K."/>
            <person name="Roach J."/>
            <person name="Grant S.R."/>
            <person name="Jones C.D."/>
            <person name="Dangl J.L."/>
        </authorList>
    </citation>
    <scope>NUCLEOTIDE SEQUENCE [LARGE SCALE GENOMIC DNA]</scope>
    <source>
        <strain evidence="6 7">1704B</strain>
    </source>
</reference>
<keyword evidence="2" id="KW-0067">ATP-binding</keyword>
<dbReference type="Gene3D" id="1.10.3710.10">
    <property type="entry name" value="DNA polymerase III clamp loader subunits, C-terminal domain"/>
    <property type="match status" value="1"/>
</dbReference>
<keyword evidence="1" id="KW-0547">Nucleotide-binding</keyword>
<dbReference type="InterPro" id="IPR051314">
    <property type="entry name" value="AAA_ATPase_RarA/MGS1/WRNIP1"/>
</dbReference>
<gene>
    <name evidence="6" type="ORF">PSYPI_13868</name>
</gene>
<accession>F3G8L4</accession>
<dbReference type="SUPFAM" id="SSF48019">
    <property type="entry name" value="post-AAA+ oligomerization domain-like"/>
    <property type="match status" value="1"/>
</dbReference>
<dbReference type="Pfam" id="PF12002">
    <property type="entry name" value="MgsA_C"/>
    <property type="match status" value="1"/>
</dbReference>
<dbReference type="EMBL" id="AEAI01000692">
    <property type="protein sequence ID" value="EGH43414.1"/>
    <property type="molecule type" value="Genomic_DNA"/>
</dbReference>
<evidence type="ECO:0000259" key="4">
    <source>
        <dbReference type="Pfam" id="PF12002"/>
    </source>
</evidence>
<dbReference type="InterPro" id="IPR008921">
    <property type="entry name" value="DNA_pol3_clamp-load_cplx_C"/>
</dbReference>
<dbReference type="InterPro" id="IPR027417">
    <property type="entry name" value="P-loop_NTPase"/>
</dbReference>
<dbReference type="Proteomes" id="UP000004986">
    <property type="component" value="Unassembled WGS sequence"/>
</dbReference>
<dbReference type="PATRIC" id="fig|629263.4.peg.2262"/>
<dbReference type="BioCyc" id="PSYR629263:G11X0-2534-MONOMER"/>
<dbReference type="AlphaFoldDB" id="F3G8L4"/>
<dbReference type="InterPro" id="IPR021886">
    <property type="entry name" value="MgsA_C"/>
</dbReference>
<keyword evidence="7" id="KW-1185">Reference proteome</keyword>
<dbReference type="FunFam" id="1.10.3710.10:FF:000001">
    <property type="entry name" value="Replication-associated recombination protein A"/>
    <property type="match status" value="1"/>
</dbReference>
<evidence type="ECO:0000313" key="6">
    <source>
        <dbReference type="EMBL" id="EGH43414.1"/>
    </source>
</evidence>
<dbReference type="PANTHER" id="PTHR13779">
    <property type="entry name" value="WERNER HELICASE-INTERACTING PROTEIN 1 FAMILY MEMBER"/>
    <property type="match status" value="1"/>
</dbReference>
<dbReference type="InterPro" id="IPR003959">
    <property type="entry name" value="ATPase_AAA_core"/>
</dbReference>
<dbReference type="GO" id="GO:0000731">
    <property type="term" value="P:DNA synthesis involved in DNA repair"/>
    <property type="evidence" value="ECO:0007669"/>
    <property type="project" value="TreeGrafter"/>
</dbReference>
<proteinExistence type="predicted"/>
<dbReference type="CDD" id="cd18139">
    <property type="entry name" value="HLD_clamp_RarA"/>
    <property type="match status" value="1"/>
</dbReference>
<dbReference type="HOGENOM" id="CLU_017985_1_1_6"/>
<feature type="domain" description="AAA C-terminal" evidence="5">
    <location>
        <begin position="115"/>
        <end position="191"/>
    </location>
</feature>
<dbReference type="InterPro" id="IPR032423">
    <property type="entry name" value="AAA_assoc_2"/>
</dbReference>
<evidence type="ECO:0000256" key="2">
    <source>
        <dbReference type="ARBA" id="ARBA00022840"/>
    </source>
</evidence>
<dbReference type="Gene3D" id="3.40.50.300">
    <property type="entry name" value="P-loop containing nucleotide triphosphate hydrolases"/>
    <property type="match status" value="1"/>
</dbReference>
<dbReference type="Gene3D" id="1.20.272.10">
    <property type="match status" value="1"/>
</dbReference>
<sequence>MSDAHFETVSAVLAGVKEIRQAVEVARQQAGQYGKRTILFVDEVHRFNKSQQDAFLPYVEDGTLIFIGATTENPSFELNNALLSRARVYVLKSLDEAALRKLVNRALTEERGLGKRQLALSDEGFAMLMSAADGDGRRMLNLLENASDLAEDGSEIDVGLLQSLLGDSRRRFDKGGEAFYDQISALHKSIRGSNPDAALYWFARMIDGGCDPLYLARRVVRMASEDIGNADPRALPLCMSAWDVQERLGSPEGELAVAQAIVYLACAPKSNAVYMAFKAAMREAGEHGSLEVPLHLRNAPTKLMKQLGYGEEYRYAHDEPDAYAAGEDYFPDELEPRQYYQPVPRGLELKIGEKLRHLNALDDASPRKRRK</sequence>
<protein>
    <submittedName>
        <fullName evidence="6">Recombination factor protein RarA</fullName>
    </submittedName>
</protein>
<evidence type="ECO:0000313" key="7">
    <source>
        <dbReference type="Proteomes" id="UP000004986"/>
    </source>
</evidence>
<dbReference type="GO" id="GO:0016887">
    <property type="term" value="F:ATP hydrolysis activity"/>
    <property type="evidence" value="ECO:0007669"/>
    <property type="project" value="InterPro"/>
</dbReference>